<dbReference type="RefSeq" id="XP_016456464.1">
    <property type="nucleotide sequence ID" value="XM_016600978.1"/>
</dbReference>
<evidence type="ECO:0000259" key="2">
    <source>
        <dbReference type="PROSITE" id="PS50878"/>
    </source>
</evidence>
<dbReference type="SUPFAM" id="SSF56672">
    <property type="entry name" value="DNA/RNA polymerases"/>
    <property type="match status" value="1"/>
</dbReference>
<organism evidence="4">
    <name type="scientific">Nicotiana tabacum</name>
    <name type="common">Common tobacco</name>
    <dbReference type="NCBI Taxonomy" id="4097"/>
    <lineage>
        <taxon>Eukaryota</taxon>
        <taxon>Viridiplantae</taxon>
        <taxon>Streptophyta</taxon>
        <taxon>Embryophyta</taxon>
        <taxon>Tracheophyta</taxon>
        <taxon>Spermatophyta</taxon>
        <taxon>Magnoliopsida</taxon>
        <taxon>eudicotyledons</taxon>
        <taxon>Gunneridae</taxon>
        <taxon>Pentapetalae</taxon>
        <taxon>asterids</taxon>
        <taxon>lamiids</taxon>
        <taxon>Solanales</taxon>
        <taxon>Solanaceae</taxon>
        <taxon>Nicotianoideae</taxon>
        <taxon>Nicotianeae</taxon>
        <taxon>Nicotiana</taxon>
    </lineage>
</organism>
<dbReference type="InterPro" id="IPR036397">
    <property type="entry name" value="RNaseH_sf"/>
</dbReference>
<dbReference type="STRING" id="4097.A0A1S3YWE4"/>
<gene>
    <name evidence="4" type="primary">LOC107780436</name>
</gene>
<dbReference type="SUPFAM" id="SSF53098">
    <property type="entry name" value="Ribonuclease H-like"/>
    <property type="match status" value="1"/>
</dbReference>
<accession>A0A1S3YWE4</accession>
<reference evidence="4" key="1">
    <citation type="submission" date="2025-08" db="UniProtKB">
        <authorList>
            <consortium name="RefSeq"/>
        </authorList>
    </citation>
    <scope>IDENTIFICATION</scope>
</reference>
<dbReference type="KEGG" id="nta:107780436"/>
<dbReference type="InterPro" id="IPR043502">
    <property type="entry name" value="DNA/RNA_pol_sf"/>
</dbReference>
<dbReference type="PROSITE" id="PS50879">
    <property type="entry name" value="RNASE_H_1"/>
    <property type="match status" value="1"/>
</dbReference>
<evidence type="ECO:0000313" key="4">
    <source>
        <dbReference type="RefSeq" id="XP_016456464.1"/>
    </source>
</evidence>
<evidence type="ECO:0000259" key="3">
    <source>
        <dbReference type="PROSITE" id="PS50879"/>
    </source>
</evidence>
<feature type="domain" description="RNase H type-1" evidence="3">
    <location>
        <begin position="239"/>
        <end position="367"/>
    </location>
</feature>
<dbReference type="PaxDb" id="4097-A0A1S3YWE4"/>
<dbReference type="PANTHER" id="PTHR48475">
    <property type="entry name" value="RIBONUCLEASE H"/>
    <property type="match status" value="1"/>
</dbReference>
<dbReference type="Pfam" id="PF13456">
    <property type="entry name" value="RVT_3"/>
    <property type="match status" value="1"/>
</dbReference>
<dbReference type="InterPro" id="IPR000477">
    <property type="entry name" value="RT_dom"/>
</dbReference>
<dbReference type="Pfam" id="PF00078">
    <property type="entry name" value="RVT_1"/>
    <property type="match status" value="1"/>
</dbReference>
<sequence>MEVYIDDMLVKTKRKEDHISHLKEAFDILRRYGMKLNLRKCTFGVSSGKFLGFLVSQRGIEVNPKQIKAIEGILEILTSKRQERQWAPVECRMRRRPKETKSVLVFATLTHQSRPRRVPPSLPSRIRSRGKCSSSPRKPRYPHLEKLALALVVASRKLRPYFQCRPIKVVTTFPLRSILHKPELSGHLAKWAIEPSGHDITYQLQTIIKSQVLADFIANFSAEILPEVKQEALRTSSKRSDLWVLYTDGASNASGSGLGLVLEVPTSEVIHQSVRCPEMTSNEAEYEAVIAGLKLALKYSARWVILRYNSKLVVNQVTGTFQIKEQRLQIYQTEIHKLLLEFDECRFDQILRAQNIEADGLAKLAAATKNITKENVVTLLHSSTDKSRYIL</sequence>
<dbReference type="GO" id="GO:0003676">
    <property type="term" value="F:nucleic acid binding"/>
    <property type="evidence" value="ECO:0007669"/>
    <property type="project" value="InterPro"/>
</dbReference>
<feature type="domain" description="Reverse transcriptase" evidence="2">
    <location>
        <begin position="1"/>
        <end position="55"/>
    </location>
</feature>
<dbReference type="SMR" id="A0A1S3YWE4"/>
<dbReference type="Gene3D" id="3.30.420.10">
    <property type="entry name" value="Ribonuclease H-like superfamily/Ribonuclease H"/>
    <property type="match status" value="1"/>
</dbReference>
<name>A0A1S3YWE4_TOBAC</name>
<proteinExistence type="predicted"/>
<feature type="region of interest" description="Disordered" evidence="1">
    <location>
        <begin position="114"/>
        <end position="139"/>
    </location>
</feature>
<dbReference type="PANTHER" id="PTHR48475:SF2">
    <property type="entry name" value="RIBONUCLEASE H"/>
    <property type="match status" value="1"/>
</dbReference>
<dbReference type="GO" id="GO:0004523">
    <property type="term" value="F:RNA-DNA hybrid ribonuclease activity"/>
    <property type="evidence" value="ECO:0007669"/>
    <property type="project" value="InterPro"/>
</dbReference>
<dbReference type="InterPro" id="IPR002156">
    <property type="entry name" value="RNaseH_domain"/>
</dbReference>
<dbReference type="OMA" id="IKHAPRE"/>
<dbReference type="OrthoDB" id="1936626at2759"/>
<dbReference type="AlphaFoldDB" id="A0A1S3YWE4"/>
<dbReference type="Gene3D" id="3.30.70.270">
    <property type="match status" value="1"/>
</dbReference>
<dbReference type="CDD" id="cd09279">
    <property type="entry name" value="RNase_HI_like"/>
    <property type="match status" value="1"/>
</dbReference>
<dbReference type="PROSITE" id="PS50878">
    <property type="entry name" value="RT_POL"/>
    <property type="match status" value="1"/>
</dbReference>
<dbReference type="InterPro" id="IPR043128">
    <property type="entry name" value="Rev_trsase/Diguanyl_cyclase"/>
</dbReference>
<evidence type="ECO:0000256" key="1">
    <source>
        <dbReference type="SAM" id="MobiDB-lite"/>
    </source>
</evidence>
<protein>
    <submittedName>
        <fullName evidence="4">Uncharacterized protein</fullName>
    </submittedName>
</protein>
<dbReference type="InterPro" id="IPR012337">
    <property type="entry name" value="RNaseH-like_sf"/>
</dbReference>